<dbReference type="GO" id="GO:1990757">
    <property type="term" value="F:ubiquitin ligase activator activity"/>
    <property type="evidence" value="ECO:0007669"/>
    <property type="project" value="TreeGrafter"/>
</dbReference>
<keyword evidence="2" id="KW-0677">Repeat</keyword>
<keyword evidence="6" id="KW-1185">Reference proteome</keyword>
<dbReference type="EMBL" id="JAIZPD010000009">
    <property type="protein sequence ID" value="KAH0960687.1"/>
    <property type="molecule type" value="Genomic_DNA"/>
</dbReference>
<dbReference type="Gene3D" id="2.130.10.10">
    <property type="entry name" value="YVTN repeat-like/Quinoprotein amine dehydrogenase"/>
    <property type="match status" value="2"/>
</dbReference>
<dbReference type="GO" id="GO:0010997">
    <property type="term" value="F:anaphase-promoting complex binding"/>
    <property type="evidence" value="ECO:0007669"/>
    <property type="project" value="InterPro"/>
</dbReference>
<proteinExistence type="predicted"/>
<dbReference type="Proteomes" id="UP000824596">
    <property type="component" value="Unassembled WGS sequence"/>
</dbReference>
<evidence type="ECO:0000256" key="4">
    <source>
        <dbReference type="SAM" id="MobiDB-lite"/>
    </source>
</evidence>
<evidence type="ECO:0000256" key="1">
    <source>
        <dbReference type="ARBA" id="ARBA00022574"/>
    </source>
</evidence>
<dbReference type="GeneID" id="68356969"/>
<dbReference type="PANTHER" id="PTHR19918">
    <property type="entry name" value="CELL DIVISION CYCLE 20 CDC20 FIZZY -RELATED"/>
    <property type="match status" value="1"/>
</dbReference>
<dbReference type="PANTHER" id="PTHR19918:SF5">
    <property type="entry name" value="MEIOSIS-SPECIFIC APC_C ACTIVATOR PROTEIN AMA1"/>
    <property type="match status" value="1"/>
</dbReference>
<dbReference type="Pfam" id="PF00400">
    <property type="entry name" value="WD40"/>
    <property type="match status" value="1"/>
</dbReference>
<dbReference type="InterPro" id="IPR033010">
    <property type="entry name" value="Cdc20/Fizzy"/>
</dbReference>
<accession>A0A9P8MWY3</accession>
<dbReference type="OrthoDB" id="10263272at2759"/>
<dbReference type="SUPFAM" id="SSF50978">
    <property type="entry name" value="WD40 repeat-like"/>
    <property type="match status" value="1"/>
</dbReference>
<dbReference type="RefSeq" id="XP_044718200.1">
    <property type="nucleotide sequence ID" value="XM_044866311.1"/>
</dbReference>
<comment type="caution">
    <text evidence="5">The sequence shown here is derived from an EMBL/GenBank/DDBJ whole genome shotgun (WGS) entry which is preliminary data.</text>
</comment>
<dbReference type="InterPro" id="IPR001680">
    <property type="entry name" value="WD40_rpt"/>
</dbReference>
<evidence type="ECO:0000313" key="6">
    <source>
        <dbReference type="Proteomes" id="UP000824596"/>
    </source>
</evidence>
<dbReference type="GO" id="GO:1905786">
    <property type="term" value="P:positive regulation of anaphase-promoting complex-dependent catabolic process"/>
    <property type="evidence" value="ECO:0007669"/>
    <property type="project" value="TreeGrafter"/>
</dbReference>
<dbReference type="SMART" id="SM00320">
    <property type="entry name" value="WD40"/>
    <property type="match status" value="4"/>
</dbReference>
<dbReference type="GO" id="GO:0005680">
    <property type="term" value="C:anaphase-promoting complex"/>
    <property type="evidence" value="ECO:0007669"/>
    <property type="project" value="TreeGrafter"/>
</dbReference>
<dbReference type="PROSITE" id="PS50082">
    <property type="entry name" value="WD_REPEATS_2"/>
    <property type="match status" value="1"/>
</dbReference>
<keyword evidence="1 3" id="KW-0853">WD repeat</keyword>
<gene>
    <name evidence="5" type="ORF">HRG_07840</name>
</gene>
<reference evidence="5" key="1">
    <citation type="submission" date="2021-09" db="EMBL/GenBank/DDBJ databases">
        <title>A high-quality genome of the endoparasitic fungus Hirsutella rhossiliensis with a comparison of Hirsutella genomes reveals transposable elements contributing to genome size variation.</title>
        <authorList>
            <person name="Lin R."/>
            <person name="Jiao Y."/>
            <person name="Sun X."/>
            <person name="Ling J."/>
            <person name="Xie B."/>
            <person name="Cheng X."/>
        </authorList>
    </citation>
    <scope>NUCLEOTIDE SEQUENCE</scope>
    <source>
        <strain evidence="5">HR02</strain>
    </source>
</reference>
<dbReference type="GO" id="GO:0031145">
    <property type="term" value="P:anaphase-promoting complex-dependent catabolic process"/>
    <property type="evidence" value="ECO:0007669"/>
    <property type="project" value="TreeGrafter"/>
</dbReference>
<sequence length="663" mass="71854">MSMAPQFCENWKRTWLARRPGCRLIRSRHFGSQITDNPDYGSSNHNANARDTLLASPADSGYGSVDDEQHLASPTLRRRSPPAVDGPGSWDEPEGAAEATLHRTTTVLPRGRPHVSSSSRRREGGSARLLDRFVPLRDHSASTTERYHTAKQPRALSPSERLTRHGAAFMGPFAASHWREAGTAIQSLGAVSMAAASYRLRTGGGNTTTLSVTPPQQGEQLARHSTLETVGSSTFGDTAVDDGHGHLLRRGTNARLFASPSLVARPSAQDDLESYHGRVAYALDIDRIRKILDFGSHLPAPSMQSKPCHGPAHLAKPTWGNNEWPEVKHCESPRESLERAVPRAPFRVLDAPSLRDDYYCSVLAYSTNCQTLAVGLGNVLYTWSEGLGVRTVNGAQVDSVWLTSIAFSSSLGKRNILAAGRSDGTLILTSIQDGLPRFEVQQPYSITCLGWRPLQTEDLVVGDGTGTLYYYAVEWPMGWEVSRDTWPGSMSLVAKICLHSQQICGLAWSPDGQLLASGGNDNLCYLLDVNRVLGHNQGADTMGRHRRLGDGWGFVAESLQHDEIAAGLARQRPTANETTRMESGAEVRTVQTTPGSIRTLGPGCETQLWVHRAAVKAIAFCPWRNGLVATGGGSNDKCIHFFHTSSGSALATIAVAAQVTSLI</sequence>
<feature type="repeat" description="WD" evidence="3">
    <location>
        <begin position="496"/>
        <end position="530"/>
    </location>
</feature>
<feature type="region of interest" description="Disordered" evidence="4">
    <location>
        <begin position="54"/>
        <end position="126"/>
    </location>
</feature>
<evidence type="ECO:0000256" key="3">
    <source>
        <dbReference type="PROSITE-ProRule" id="PRU00221"/>
    </source>
</evidence>
<name>A0A9P8MWY3_9HYPO</name>
<protein>
    <submittedName>
        <fullName evidence="5">WD domain-containing protein</fullName>
    </submittedName>
</protein>
<dbReference type="InterPro" id="IPR036322">
    <property type="entry name" value="WD40_repeat_dom_sf"/>
</dbReference>
<evidence type="ECO:0000256" key="2">
    <source>
        <dbReference type="ARBA" id="ARBA00022737"/>
    </source>
</evidence>
<evidence type="ECO:0000313" key="5">
    <source>
        <dbReference type="EMBL" id="KAH0960687.1"/>
    </source>
</evidence>
<dbReference type="AlphaFoldDB" id="A0A9P8MWY3"/>
<organism evidence="5 6">
    <name type="scientific">Hirsutella rhossiliensis</name>
    <dbReference type="NCBI Taxonomy" id="111463"/>
    <lineage>
        <taxon>Eukaryota</taxon>
        <taxon>Fungi</taxon>
        <taxon>Dikarya</taxon>
        <taxon>Ascomycota</taxon>
        <taxon>Pezizomycotina</taxon>
        <taxon>Sordariomycetes</taxon>
        <taxon>Hypocreomycetidae</taxon>
        <taxon>Hypocreales</taxon>
        <taxon>Ophiocordycipitaceae</taxon>
        <taxon>Hirsutella</taxon>
    </lineage>
</organism>
<dbReference type="InterPro" id="IPR015943">
    <property type="entry name" value="WD40/YVTN_repeat-like_dom_sf"/>
</dbReference>